<dbReference type="CDD" id="cd06558">
    <property type="entry name" value="crotonase-like"/>
    <property type="match status" value="1"/>
</dbReference>
<dbReference type="SUPFAM" id="SSF52096">
    <property type="entry name" value="ClpP/crotonase"/>
    <property type="match status" value="1"/>
</dbReference>
<dbReference type="Gene3D" id="3.90.226.10">
    <property type="entry name" value="2-enoyl-CoA Hydratase, Chain A, domain 1"/>
    <property type="match status" value="1"/>
</dbReference>
<dbReference type="InterPro" id="IPR029045">
    <property type="entry name" value="ClpP/crotonase-like_dom_sf"/>
</dbReference>
<sequence>MTYDEIECFKVTVNDHIATVTIDYPPINLMDLRMIKALYALAKLLSVDEALRVIIFRSADPDFFIAHADLNLLLHTQDNPLDPERLNLINKTFEMFRTMPKVSIAQIEGQAYGGGSEFALALDMRFAAIGKTRLGQPEVALGIIPGGGGCTRLPELVGRGRALEILLGCETYSAEKAERYGYINQALPADSISETVDALARRIASFPSEAIAAVKRSINIKPEWTIEKRLIEEQKHYTAAASSNEARQRILLALAAGLQQRDIELVNFDAILLQKSGE</sequence>
<dbReference type="Proteomes" id="UP000765845">
    <property type="component" value="Unassembled WGS sequence"/>
</dbReference>
<comment type="caution">
    <text evidence="2">The sequence shown here is derived from an EMBL/GenBank/DDBJ whole genome shotgun (WGS) entry which is preliminary data.</text>
</comment>
<dbReference type="InterPro" id="IPR001753">
    <property type="entry name" value="Enoyl-CoA_hydra/iso"/>
</dbReference>
<dbReference type="RefSeq" id="WP_168448397.1">
    <property type="nucleotide sequence ID" value="NZ_JAAWWK010000001.1"/>
</dbReference>
<proteinExistence type="inferred from homology"/>
<dbReference type="Pfam" id="PF00378">
    <property type="entry name" value="ECH_1"/>
    <property type="match status" value="1"/>
</dbReference>
<evidence type="ECO:0000313" key="3">
    <source>
        <dbReference type="Proteomes" id="UP000765845"/>
    </source>
</evidence>
<gene>
    <name evidence="2" type="ORF">HCU74_00250</name>
</gene>
<organism evidence="2 3">
    <name type="scientific">Spongiibacter thalassae</name>
    <dbReference type="NCBI Taxonomy" id="2721624"/>
    <lineage>
        <taxon>Bacteria</taxon>
        <taxon>Pseudomonadati</taxon>
        <taxon>Pseudomonadota</taxon>
        <taxon>Gammaproteobacteria</taxon>
        <taxon>Cellvibrionales</taxon>
        <taxon>Spongiibacteraceae</taxon>
        <taxon>Spongiibacter</taxon>
    </lineage>
</organism>
<comment type="similarity">
    <text evidence="1">Belongs to the enoyl-CoA hydratase/isomerase family.</text>
</comment>
<name>A0ABX1G9K8_9GAMM</name>
<evidence type="ECO:0000313" key="2">
    <source>
        <dbReference type="EMBL" id="NKI15839.1"/>
    </source>
</evidence>
<keyword evidence="3" id="KW-1185">Reference proteome</keyword>
<protein>
    <submittedName>
        <fullName evidence="2">Enoyl-CoA hydratase/isomerase family protein</fullName>
    </submittedName>
</protein>
<dbReference type="PANTHER" id="PTHR11941:SF54">
    <property type="entry name" value="ENOYL-COA HYDRATASE, MITOCHONDRIAL"/>
    <property type="match status" value="1"/>
</dbReference>
<dbReference type="EMBL" id="JAAWWK010000001">
    <property type="protein sequence ID" value="NKI15839.1"/>
    <property type="molecule type" value="Genomic_DNA"/>
</dbReference>
<reference evidence="2 3" key="1">
    <citation type="submission" date="2020-04" db="EMBL/GenBank/DDBJ databases">
        <authorList>
            <person name="Yoon J."/>
        </authorList>
    </citation>
    <scope>NUCLEOTIDE SEQUENCE [LARGE SCALE GENOMIC DNA]</scope>
    <source>
        <strain evidence="2 3">KMU-166</strain>
    </source>
</reference>
<accession>A0ABX1G9K8</accession>
<dbReference type="PANTHER" id="PTHR11941">
    <property type="entry name" value="ENOYL-COA HYDRATASE-RELATED"/>
    <property type="match status" value="1"/>
</dbReference>
<evidence type="ECO:0000256" key="1">
    <source>
        <dbReference type="ARBA" id="ARBA00005254"/>
    </source>
</evidence>